<dbReference type="Proteomes" id="UP001051844">
    <property type="component" value="Unassembled WGS sequence"/>
</dbReference>
<dbReference type="AlphaFoldDB" id="A0AA37C291"/>
<dbReference type="SUPFAM" id="SSF53474">
    <property type="entry name" value="alpha/beta-Hydrolases"/>
    <property type="match status" value="1"/>
</dbReference>
<organism evidence="4 5">
    <name type="scientific">Streptomyces albidoflavus</name>
    <dbReference type="NCBI Taxonomy" id="1886"/>
    <lineage>
        <taxon>Bacteria</taxon>
        <taxon>Bacillati</taxon>
        <taxon>Actinomycetota</taxon>
        <taxon>Actinomycetes</taxon>
        <taxon>Kitasatosporales</taxon>
        <taxon>Streptomycetaceae</taxon>
        <taxon>Streptomyces</taxon>
        <taxon>Streptomyces albidoflavus group</taxon>
    </lineage>
</organism>
<dbReference type="EMBL" id="BNDZ01000005">
    <property type="protein sequence ID" value="GHI47998.1"/>
    <property type="molecule type" value="Genomic_DNA"/>
</dbReference>
<evidence type="ECO:0000256" key="1">
    <source>
        <dbReference type="ARBA" id="ARBA00022801"/>
    </source>
</evidence>
<protein>
    <submittedName>
        <fullName evidence="4">Esterase</fullName>
    </submittedName>
</protein>
<dbReference type="InterPro" id="IPR029058">
    <property type="entry name" value="AB_hydrolase_fold"/>
</dbReference>
<accession>A0AA37C291</accession>
<reference evidence="4" key="1">
    <citation type="submission" date="2022-09" db="EMBL/GenBank/DDBJ databases">
        <title>Whole genome shotgun sequence of Streptomyces albidoflavus NBRC 12854.</title>
        <authorList>
            <person name="Komaki H."/>
            <person name="Tamura T."/>
        </authorList>
    </citation>
    <scope>NUCLEOTIDE SEQUENCE</scope>
    <source>
        <strain evidence="4">NBRC 12854</strain>
    </source>
</reference>
<dbReference type="Pfam" id="PF07859">
    <property type="entry name" value="Abhydrolase_3"/>
    <property type="match status" value="1"/>
</dbReference>
<dbReference type="Gene3D" id="3.40.50.1820">
    <property type="entry name" value="alpha/beta hydrolase"/>
    <property type="match status" value="1"/>
</dbReference>
<name>A0AA37C291_9ACTN</name>
<gene>
    <name evidence="4" type="primary">aes_2</name>
    <name evidence="4" type="ORF">ScoT_41720</name>
</gene>
<comment type="caution">
    <text evidence="4">The sequence shown here is derived from an EMBL/GenBank/DDBJ whole genome shotgun (WGS) entry which is preliminary data.</text>
</comment>
<keyword evidence="1" id="KW-0378">Hydrolase</keyword>
<dbReference type="InterPro" id="IPR050300">
    <property type="entry name" value="GDXG_lipolytic_enzyme"/>
</dbReference>
<evidence type="ECO:0000313" key="4">
    <source>
        <dbReference type="EMBL" id="GHI47998.1"/>
    </source>
</evidence>
<proteinExistence type="predicted"/>
<evidence type="ECO:0000256" key="2">
    <source>
        <dbReference type="SAM" id="MobiDB-lite"/>
    </source>
</evidence>
<dbReference type="InterPro" id="IPR013094">
    <property type="entry name" value="AB_hydrolase_3"/>
</dbReference>
<dbReference type="GO" id="GO:0016787">
    <property type="term" value="F:hydrolase activity"/>
    <property type="evidence" value="ECO:0007669"/>
    <property type="project" value="UniProtKB-KW"/>
</dbReference>
<feature type="region of interest" description="Disordered" evidence="2">
    <location>
        <begin position="1"/>
        <end position="23"/>
    </location>
</feature>
<evidence type="ECO:0000259" key="3">
    <source>
        <dbReference type="Pfam" id="PF07859"/>
    </source>
</evidence>
<evidence type="ECO:0000313" key="5">
    <source>
        <dbReference type="Proteomes" id="UP001051844"/>
    </source>
</evidence>
<dbReference type="PANTHER" id="PTHR48081">
    <property type="entry name" value="AB HYDROLASE SUPERFAMILY PROTEIN C4A8.06C"/>
    <property type="match status" value="1"/>
</dbReference>
<sequence length="334" mass="36582">MPPCPSPEDRMASQLPPPPDPYLETAAKELAEATDPHPRIYEVPPAQGRDILAGLQSGEGVERPEVDEEWVTVDAGQWGEVRTRIIRPKGATGPLPVVFYIHGAGWVFGDENTHDRLFRELTVGAGAAGVFPVYDRAPEAQYPTQVEQNYAVGQWVLRHGAEHGLDTSRIAVTGESVGGAMSAVFAIMNKERAGIDLKAQVLLYPVANADFGTPSYLQFAEGYYLTRDEMKWFWDQYAPNPAQRTEVYASPLQATTEQLRGLPPALVITDEADVLRDEGEAYAARLREAGVDVTAVRVAGMVHDFLLLDSLRDTRAANVARHLAIDALTKALHD</sequence>
<dbReference type="PANTHER" id="PTHR48081:SF8">
    <property type="entry name" value="ALPHA_BETA HYDROLASE FOLD-3 DOMAIN-CONTAINING PROTEIN-RELATED"/>
    <property type="match status" value="1"/>
</dbReference>
<feature type="domain" description="Alpha/beta hydrolase fold-3" evidence="3">
    <location>
        <begin position="98"/>
        <end position="306"/>
    </location>
</feature>